<evidence type="ECO:0000313" key="3">
    <source>
        <dbReference type="Proteomes" id="UP000515493"/>
    </source>
</evidence>
<dbReference type="KEGG" id="xeu:XSP_003589"/>
<dbReference type="EMBL" id="LR861803">
    <property type="protein sequence ID" value="CAD1796250.1"/>
    <property type="molecule type" value="Genomic_DNA"/>
</dbReference>
<organism evidence="1">
    <name type="scientific">Xanthomonas euroxanthea</name>
    <dbReference type="NCBI Taxonomy" id="2259622"/>
    <lineage>
        <taxon>Bacteria</taxon>
        <taxon>Pseudomonadati</taxon>
        <taxon>Pseudomonadota</taxon>
        <taxon>Gammaproteobacteria</taxon>
        <taxon>Lysobacterales</taxon>
        <taxon>Lysobacteraceae</taxon>
        <taxon>Xanthomonas</taxon>
    </lineage>
</organism>
<dbReference type="Proteomes" id="UP000515493">
    <property type="component" value="Chromosome"/>
</dbReference>
<reference evidence="1 3" key="1">
    <citation type="submission" date="2020-07" db="EMBL/GenBank/DDBJ databases">
        <authorList>
            <person name="Teixeira M."/>
        </authorList>
    </citation>
    <scope>NUCLEOTIDE SEQUENCE</scope>
    <source>
        <strain evidence="2">1</strain>
        <strain evidence="1">Xanthomonas sp. CPBF 367</strain>
    </source>
</reference>
<proteinExistence type="predicted"/>
<evidence type="ECO:0000313" key="1">
    <source>
        <dbReference type="EMBL" id="CAD0339958.1"/>
    </source>
</evidence>
<dbReference type="GeneID" id="79390888"/>
<gene>
    <name evidence="1" type="ORF">XSP_003589</name>
</gene>
<name>A0A8E4G8R6_9XANT</name>
<dbReference type="RefSeq" id="WP_119131863.1">
    <property type="nucleotide sequence ID" value="NZ_LR861803.1"/>
</dbReference>
<protein>
    <submittedName>
        <fullName evidence="1">Uncharacterized protein</fullName>
    </submittedName>
</protein>
<dbReference type="AlphaFoldDB" id="A0A8E4G8R6"/>
<dbReference type="EMBL" id="LR824641">
    <property type="protein sequence ID" value="CAD0339958.1"/>
    <property type="molecule type" value="Genomic_DNA"/>
</dbReference>
<accession>A0A8E4G8R6</accession>
<evidence type="ECO:0000313" key="2">
    <source>
        <dbReference type="EMBL" id="CAD1796250.1"/>
    </source>
</evidence>
<sequence>MSYDTQETPASVARQIAQHVGLIANTFECSHTAWLSRLARPADTGKAVHALTFADCEAALAAVDALHAQVRR</sequence>